<dbReference type="Proteomes" id="UP000176725">
    <property type="component" value="Unassembled WGS sequence"/>
</dbReference>
<evidence type="ECO:0000313" key="10">
    <source>
        <dbReference type="Proteomes" id="UP000176725"/>
    </source>
</evidence>
<keyword evidence="5 8" id="KW-1133">Transmembrane helix</keyword>
<evidence type="ECO:0000313" key="9">
    <source>
        <dbReference type="EMBL" id="OGM65405.1"/>
    </source>
</evidence>
<feature type="transmembrane region" description="Helical" evidence="8">
    <location>
        <begin position="181"/>
        <end position="205"/>
    </location>
</feature>
<dbReference type="AlphaFoldDB" id="A0A1F8BPV6"/>
<dbReference type="Pfam" id="PF09594">
    <property type="entry name" value="GT87"/>
    <property type="match status" value="1"/>
</dbReference>
<feature type="transmembrane region" description="Helical" evidence="8">
    <location>
        <begin position="325"/>
        <end position="340"/>
    </location>
</feature>
<evidence type="ECO:0000256" key="1">
    <source>
        <dbReference type="ARBA" id="ARBA00004651"/>
    </source>
</evidence>
<evidence type="ECO:0000256" key="4">
    <source>
        <dbReference type="ARBA" id="ARBA00022692"/>
    </source>
</evidence>
<reference evidence="9 10" key="1">
    <citation type="journal article" date="2016" name="Nat. Commun.">
        <title>Thousands of microbial genomes shed light on interconnected biogeochemical processes in an aquifer system.</title>
        <authorList>
            <person name="Anantharaman K."/>
            <person name="Brown C.T."/>
            <person name="Hug L.A."/>
            <person name="Sharon I."/>
            <person name="Castelle C.J."/>
            <person name="Probst A.J."/>
            <person name="Thomas B.C."/>
            <person name="Singh A."/>
            <person name="Wilkins M.J."/>
            <person name="Karaoz U."/>
            <person name="Brodie E.L."/>
            <person name="Williams K.H."/>
            <person name="Hubbard S.S."/>
            <person name="Banfield J.F."/>
        </authorList>
    </citation>
    <scope>NUCLEOTIDE SEQUENCE [LARGE SCALE GENOMIC DNA]</scope>
</reference>
<evidence type="ECO:0000256" key="8">
    <source>
        <dbReference type="SAM" id="Phobius"/>
    </source>
</evidence>
<evidence type="ECO:0000256" key="6">
    <source>
        <dbReference type="ARBA" id="ARBA00023136"/>
    </source>
</evidence>
<comment type="caution">
    <text evidence="9">The sequence shown here is derived from an EMBL/GenBank/DDBJ whole genome shotgun (WGS) entry which is preliminary data.</text>
</comment>
<dbReference type="GO" id="GO:0016758">
    <property type="term" value="F:hexosyltransferase activity"/>
    <property type="evidence" value="ECO:0007669"/>
    <property type="project" value="InterPro"/>
</dbReference>
<evidence type="ECO:0000256" key="3">
    <source>
        <dbReference type="ARBA" id="ARBA00022679"/>
    </source>
</evidence>
<accession>A0A1F8BPV6</accession>
<keyword evidence="4 8" id="KW-0812">Transmembrane</keyword>
<feature type="transmembrane region" description="Helical" evidence="8">
    <location>
        <begin position="12"/>
        <end position="36"/>
    </location>
</feature>
<dbReference type="GO" id="GO:0005886">
    <property type="term" value="C:plasma membrane"/>
    <property type="evidence" value="ECO:0007669"/>
    <property type="project" value="UniProtKB-SubCell"/>
</dbReference>
<feature type="transmembrane region" description="Helical" evidence="8">
    <location>
        <begin position="211"/>
        <end position="232"/>
    </location>
</feature>
<feature type="transmembrane region" description="Helical" evidence="8">
    <location>
        <begin position="271"/>
        <end position="295"/>
    </location>
</feature>
<dbReference type="STRING" id="1802521.A2893_01670"/>
<evidence type="ECO:0008006" key="11">
    <source>
        <dbReference type="Google" id="ProtNLM"/>
    </source>
</evidence>
<comment type="subcellular location">
    <subcellularLocation>
        <location evidence="1">Cell membrane</location>
        <topology evidence="1">Multi-pass membrane protein</topology>
    </subcellularLocation>
</comment>
<evidence type="ECO:0000256" key="2">
    <source>
        <dbReference type="ARBA" id="ARBA00022475"/>
    </source>
</evidence>
<evidence type="ECO:0000256" key="5">
    <source>
        <dbReference type="ARBA" id="ARBA00022989"/>
    </source>
</evidence>
<keyword evidence="2" id="KW-1003">Cell membrane</keyword>
<gene>
    <name evidence="9" type="ORF">A2893_01670</name>
</gene>
<proteinExistence type="inferred from homology"/>
<feature type="transmembrane region" description="Helical" evidence="8">
    <location>
        <begin position="94"/>
        <end position="119"/>
    </location>
</feature>
<feature type="transmembrane region" description="Helical" evidence="8">
    <location>
        <begin position="131"/>
        <end position="150"/>
    </location>
</feature>
<dbReference type="InterPro" id="IPR018584">
    <property type="entry name" value="GT87"/>
</dbReference>
<protein>
    <recommendedName>
        <fullName evidence="11">Glycosyltransferase RgtA/B/C/D-like domain-containing protein</fullName>
    </recommendedName>
</protein>
<dbReference type="EMBL" id="MGHH01000004">
    <property type="protein sequence ID" value="OGM65405.1"/>
    <property type="molecule type" value="Genomic_DNA"/>
</dbReference>
<organism evidence="9 10">
    <name type="scientific">Candidatus Woesebacteria bacterium RIFCSPLOWO2_01_FULL_39_25</name>
    <dbReference type="NCBI Taxonomy" id="1802521"/>
    <lineage>
        <taxon>Bacteria</taxon>
        <taxon>Candidatus Woeseibacteriota</taxon>
    </lineage>
</organism>
<keyword evidence="3" id="KW-0808">Transferase</keyword>
<keyword evidence="6 8" id="KW-0472">Membrane</keyword>
<name>A0A1F8BPV6_9BACT</name>
<comment type="similarity">
    <text evidence="7">Belongs to the glycosyltransferase 87 family.</text>
</comment>
<feature type="transmembrane region" description="Helical" evidence="8">
    <location>
        <begin position="301"/>
        <end position="318"/>
    </location>
</feature>
<evidence type="ECO:0000256" key="7">
    <source>
        <dbReference type="ARBA" id="ARBA00024033"/>
    </source>
</evidence>
<sequence length="393" mass="45596">MVFKSALKTKTICRPLIVSFTLSVVSAVTIFTLIVVNPHLINWSDFVSLQTGAVIIKKGEAKSLYDVSLQAKIQNESINESTIRLLPFRMLPPAAFFLSPLSFLGLVSAYRVFAAFNLLGLFFSVYQIKKLLRWHGLLPYLIAFSYWPVVSTIFKGQISIFILILFTFLFIFINKKRPFSVGVIASLLFNKPQFLLMIPFLFGLVENKLKFLYGFLLSSVCLFFLGVLLVGFDTMLRYPVFLYITENPVYGSYMERYSSIFPLFLVIKERFFLFDTFPFLANTFFYLTSVVYFWIRKGKSSPMLSFSVGIVFTLLFGIHIWEHDFSILLLVVFFMAYYWKKTRNLTYLFVFSFLYLLPFLQYLVYQSTIPLGLFTVGLFMLSSRMQHTFNKVS</sequence>